<sequence length="300" mass="31766">MVQPPLSPDAPVAATDDLVQAVELDAGGLTLSGLLAVPRDVPPRAVLVALHGAGMRAGYFHGRADVSTSLLSLAAACDCAALALDRPGYGSSAPQVPEGLGLTAQAEHIRQALAAHGRQYSTGGGYFLVGHSLGGKVALATAAGWEGGDLLGVDVSGISDRWAVPPESRTGEGIRRARGLHWGPLSLYPPRTFRSAERLVAPIPAHEAAEIPDWPRIYPEVARRVRVPARFTFAEHERWWRCDEQTVRAMAGRMAAPLVRTEHVAAAGHNISLGRAARGYHLRVLAFLEECLARAEGAAT</sequence>
<keyword evidence="3" id="KW-1185">Reference proteome</keyword>
<protein>
    <submittedName>
        <fullName evidence="2">Thioesterase</fullName>
    </submittedName>
</protein>
<comment type="caution">
    <text evidence="2">The sequence shown here is derived from an EMBL/GenBank/DDBJ whole genome shotgun (WGS) entry which is preliminary data.</text>
</comment>
<dbReference type="EMBL" id="BMTF01000003">
    <property type="protein sequence ID" value="GGV77898.1"/>
    <property type="molecule type" value="Genomic_DNA"/>
</dbReference>
<dbReference type="InterPro" id="IPR029058">
    <property type="entry name" value="AB_hydrolase_fold"/>
</dbReference>
<evidence type="ECO:0000313" key="3">
    <source>
        <dbReference type="Proteomes" id="UP000660675"/>
    </source>
</evidence>
<dbReference type="InterPro" id="IPR000073">
    <property type="entry name" value="AB_hydrolase_1"/>
</dbReference>
<dbReference type="Gene3D" id="3.40.50.1820">
    <property type="entry name" value="alpha/beta hydrolase"/>
    <property type="match status" value="1"/>
</dbReference>
<organism evidence="2 3">
    <name type="scientific">Streptomyces gelaticus</name>
    <dbReference type="NCBI Taxonomy" id="285446"/>
    <lineage>
        <taxon>Bacteria</taxon>
        <taxon>Bacillati</taxon>
        <taxon>Actinomycetota</taxon>
        <taxon>Actinomycetes</taxon>
        <taxon>Kitasatosporales</taxon>
        <taxon>Streptomycetaceae</taxon>
        <taxon>Streptomyces</taxon>
    </lineage>
</organism>
<evidence type="ECO:0000313" key="2">
    <source>
        <dbReference type="EMBL" id="GGV77898.1"/>
    </source>
</evidence>
<gene>
    <name evidence="2" type="ORF">GCM10015535_11870</name>
</gene>
<proteinExistence type="predicted"/>
<name>A0ABQ2VW82_9ACTN</name>
<reference evidence="3" key="1">
    <citation type="journal article" date="2019" name="Int. J. Syst. Evol. Microbiol.">
        <title>The Global Catalogue of Microorganisms (GCM) 10K type strain sequencing project: providing services to taxonomists for standard genome sequencing and annotation.</title>
        <authorList>
            <consortium name="The Broad Institute Genomics Platform"/>
            <consortium name="The Broad Institute Genome Sequencing Center for Infectious Disease"/>
            <person name="Wu L."/>
            <person name="Ma J."/>
        </authorList>
    </citation>
    <scope>NUCLEOTIDE SEQUENCE [LARGE SCALE GENOMIC DNA]</scope>
    <source>
        <strain evidence="3">JCM 4376</strain>
    </source>
</reference>
<feature type="domain" description="AB hydrolase-1" evidence="1">
    <location>
        <begin position="47"/>
        <end position="272"/>
    </location>
</feature>
<dbReference type="Proteomes" id="UP000660675">
    <property type="component" value="Unassembled WGS sequence"/>
</dbReference>
<evidence type="ECO:0000259" key="1">
    <source>
        <dbReference type="Pfam" id="PF12697"/>
    </source>
</evidence>
<dbReference type="SUPFAM" id="SSF53474">
    <property type="entry name" value="alpha/beta-Hydrolases"/>
    <property type="match status" value="1"/>
</dbReference>
<dbReference type="Pfam" id="PF12697">
    <property type="entry name" value="Abhydrolase_6"/>
    <property type="match status" value="1"/>
</dbReference>
<accession>A0ABQ2VW82</accession>